<evidence type="ECO:0000256" key="4">
    <source>
        <dbReference type="ARBA" id="ARBA00023239"/>
    </source>
</evidence>
<dbReference type="GO" id="GO:0008124">
    <property type="term" value="F:4-alpha-hydroxytetrahydrobiopterin dehydratase activity"/>
    <property type="evidence" value="ECO:0007669"/>
    <property type="project" value="UniProtKB-EC"/>
</dbReference>
<dbReference type="InterPro" id="IPR001533">
    <property type="entry name" value="Pterin_deHydtase"/>
</dbReference>
<dbReference type="SUPFAM" id="SSF55248">
    <property type="entry name" value="PCD-like"/>
    <property type="match status" value="1"/>
</dbReference>
<sequence length="191" mass="21547">MSEIMLCLISWVSAQGRGIALRGDAFRQRRICKTTRLQFIAPMSASQTTNAPRDHEGDVEREFSLLKQKCVPCSSKELRPMTEGVAKTLLSQIPEWELLEIDGKLQLQRRWKLKNFMKGLEFFKNIADVAESEGHHPDLHLVGWNNVIVNIFTHSTGGLTENDFILAAKISALDCKELMRKSIPKAPAVES</sequence>
<accession>A0ABD1Y1T3</accession>
<evidence type="ECO:0000256" key="2">
    <source>
        <dbReference type="ARBA" id="ARBA00006472"/>
    </source>
</evidence>
<keyword evidence="7" id="KW-1185">Reference proteome</keyword>
<proteinExistence type="inferred from homology"/>
<dbReference type="AlphaFoldDB" id="A0ABD1Y1T3"/>
<dbReference type="PANTHER" id="PTHR12599">
    <property type="entry name" value="PTERIN-4-ALPHA-CARBINOLAMINE DEHYDRATASE"/>
    <property type="match status" value="1"/>
</dbReference>
<keyword evidence="4" id="KW-0456">Lyase</keyword>
<organism evidence="6 7">
    <name type="scientific">Riccia fluitans</name>
    <dbReference type="NCBI Taxonomy" id="41844"/>
    <lineage>
        <taxon>Eukaryota</taxon>
        <taxon>Viridiplantae</taxon>
        <taxon>Streptophyta</taxon>
        <taxon>Embryophyta</taxon>
        <taxon>Marchantiophyta</taxon>
        <taxon>Marchantiopsida</taxon>
        <taxon>Marchantiidae</taxon>
        <taxon>Marchantiales</taxon>
        <taxon>Ricciaceae</taxon>
        <taxon>Riccia</taxon>
    </lineage>
</organism>
<reference evidence="6 7" key="1">
    <citation type="submission" date="2024-09" db="EMBL/GenBank/DDBJ databases">
        <title>Chromosome-scale assembly of Riccia fluitans.</title>
        <authorList>
            <person name="Paukszto L."/>
            <person name="Sawicki J."/>
            <person name="Karawczyk K."/>
            <person name="Piernik-Szablinska J."/>
            <person name="Szczecinska M."/>
            <person name="Mazdziarz M."/>
        </authorList>
    </citation>
    <scope>NUCLEOTIDE SEQUENCE [LARGE SCALE GENOMIC DNA]</scope>
    <source>
        <strain evidence="6">Rf_01</strain>
        <tissue evidence="6">Aerial parts of the thallus</tissue>
    </source>
</reference>
<dbReference type="Gene3D" id="3.30.1360.20">
    <property type="entry name" value="Transcriptional coactivator/pterin dehydratase"/>
    <property type="match status" value="1"/>
</dbReference>
<evidence type="ECO:0000313" key="7">
    <source>
        <dbReference type="Proteomes" id="UP001605036"/>
    </source>
</evidence>
<dbReference type="EMBL" id="JBHFFA010000007">
    <property type="protein sequence ID" value="KAL2613708.1"/>
    <property type="molecule type" value="Genomic_DNA"/>
</dbReference>
<comment type="similarity">
    <text evidence="2">Belongs to the pterin-4-alpha-carbinolamine dehydratase family.</text>
</comment>
<dbReference type="InterPro" id="IPR036428">
    <property type="entry name" value="PCD_sf"/>
</dbReference>
<comment type="catalytic activity">
    <reaction evidence="1">
        <text>(4aS,6R)-4a-hydroxy-L-erythro-5,6,7,8-tetrahydrobiopterin = (6R)-L-erythro-6,7-dihydrobiopterin + H2O</text>
        <dbReference type="Rhea" id="RHEA:11920"/>
        <dbReference type="ChEBI" id="CHEBI:15377"/>
        <dbReference type="ChEBI" id="CHEBI:15642"/>
        <dbReference type="ChEBI" id="CHEBI:43120"/>
        <dbReference type="EC" id="4.2.1.96"/>
    </reaction>
</comment>
<name>A0ABD1Y1T3_9MARC</name>
<comment type="caution">
    <text evidence="6">The sequence shown here is derived from an EMBL/GenBank/DDBJ whole genome shotgun (WGS) entry which is preliminary data.</text>
</comment>
<dbReference type="CDD" id="cd00913">
    <property type="entry name" value="PCD_DCoH_subfamily_a"/>
    <property type="match status" value="1"/>
</dbReference>
<dbReference type="Pfam" id="PF01329">
    <property type="entry name" value="Pterin_4a"/>
    <property type="match status" value="1"/>
</dbReference>
<gene>
    <name evidence="6" type="ORF">R1flu_025400</name>
</gene>
<evidence type="ECO:0000256" key="3">
    <source>
        <dbReference type="ARBA" id="ARBA00013252"/>
    </source>
</evidence>
<protein>
    <recommendedName>
        <fullName evidence="3">4a-hydroxytetrahydrobiopterin dehydratase</fullName>
        <ecNumber evidence="3">4.2.1.96</ecNumber>
    </recommendedName>
    <alternativeName>
        <fullName evidence="5">4-alpha-hydroxy-tetrahydropterin dehydratase</fullName>
    </alternativeName>
</protein>
<dbReference type="Proteomes" id="UP001605036">
    <property type="component" value="Unassembled WGS sequence"/>
</dbReference>
<dbReference type="PANTHER" id="PTHR12599:SF0">
    <property type="entry name" value="PTERIN-4-ALPHA-CARBINOLAMINE DEHYDRATASE"/>
    <property type="match status" value="1"/>
</dbReference>
<evidence type="ECO:0000256" key="1">
    <source>
        <dbReference type="ARBA" id="ARBA00001554"/>
    </source>
</evidence>
<evidence type="ECO:0000256" key="5">
    <source>
        <dbReference type="ARBA" id="ARBA00030497"/>
    </source>
</evidence>
<evidence type="ECO:0000313" key="6">
    <source>
        <dbReference type="EMBL" id="KAL2613708.1"/>
    </source>
</evidence>
<dbReference type="EC" id="4.2.1.96" evidence="3"/>